<accession>A0ABP8Y7F5</accession>
<dbReference type="RefSeq" id="WP_345503253.1">
    <property type="nucleotide sequence ID" value="NZ_BAABLO010000010.1"/>
</dbReference>
<evidence type="ECO:0000313" key="2">
    <source>
        <dbReference type="EMBL" id="GAA4723501.1"/>
    </source>
</evidence>
<keyword evidence="3" id="KW-1185">Reference proteome</keyword>
<evidence type="ECO:0000256" key="1">
    <source>
        <dbReference type="SAM" id="Phobius"/>
    </source>
</evidence>
<dbReference type="EMBL" id="BAABLO010000010">
    <property type="protein sequence ID" value="GAA4723501.1"/>
    <property type="molecule type" value="Genomic_DNA"/>
</dbReference>
<feature type="transmembrane region" description="Helical" evidence="1">
    <location>
        <begin position="152"/>
        <end position="171"/>
    </location>
</feature>
<organism evidence="2 3">
    <name type="scientific">Pedococcus ginsenosidimutans</name>
    <dbReference type="NCBI Taxonomy" id="490570"/>
    <lineage>
        <taxon>Bacteria</taxon>
        <taxon>Bacillati</taxon>
        <taxon>Actinomycetota</taxon>
        <taxon>Actinomycetes</taxon>
        <taxon>Micrococcales</taxon>
        <taxon>Intrasporangiaceae</taxon>
        <taxon>Pedococcus</taxon>
    </lineage>
</organism>
<keyword evidence="1" id="KW-1133">Transmembrane helix</keyword>
<name>A0ABP8Y7F5_9MICO</name>
<feature type="transmembrane region" description="Helical" evidence="1">
    <location>
        <begin position="333"/>
        <end position="354"/>
    </location>
</feature>
<keyword evidence="1" id="KW-0812">Transmembrane</keyword>
<protein>
    <recommendedName>
        <fullName evidence="4">DUF2157 domain-containing protein</fullName>
    </recommendedName>
</protein>
<feature type="transmembrane region" description="Helical" evidence="1">
    <location>
        <begin position="234"/>
        <end position="252"/>
    </location>
</feature>
<reference evidence="3" key="1">
    <citation type="journal article" date="2019" name="Int. J. Syst. Evol. Microbiol.">
        <title>The Global Catalogue of Microorganisms (GCM) 10K type strain sequencing project: providing services to taxonomists for standard genome sequencing and annotation.</title>
        <authorList>
            <consortium name="The Broad Institute Genomics Platform"/>
            <consortium name="The Broad Institute Genome Sequencing Center for Infectious Disease"/>
            <person name="Wu L."/>
            <person name="Ma J."/>
        </authorList>
    </citation>
    <scope>NUCLEOTIDE SEQUENCE [LARGE SCALE GENOMIC DNA]</scope>
    <source>
        <strain evidence="3">JCM 18961</strain>
    </source>
</reference>
<sequence>MVTTAGHGVSAGPSSPDPEALEAWVGRWVEGGIITPEQAHRILVMEAVDLEPTGAGPKPLATVAAQPRDVPPAAVPLPRAVTTAPSGSLVTEALGYVGGVLILIAALVIGGLYFDDLGRVGRLAVTLAAAAALFAGGYLVPVAPDRPAAGRLRSVLWVLTVVAVAAFVGLLGDEVFRLSGERVGFVAASGAALVGAELWRRHRWLPQQAAFVTALAVAVGSGTAAFLGDGGSDATGLALWGLGGVWLMLGWGRHLTPRYGTDLLGGTILAIGSEVTMEHDWGSVLAVVTAAVLVLAGVRLRSLVLLAVGSVATLSTVPGLMQRYFPDTVAAPLALLGVGILLVLVASTTATSWGRRRGARREPAPLPGLGLPTIAGFAAVVAGATVLVALT</sequence>
<feature type="transmembrane region" description="Helical" evidence="1">
    <location>
        <begin position="211"/>
        <end position="228"/>
    </location>
</feature>
<feature type="transmembrane region" description="Helical" evidence="1">
    <location>
        <begin position="281"/>
        <end position="298"/>
    </location>
</feature>
<gene>
    <name evidence="2" type="ORF">GCM10025782_21820</name>
</gene>
<dbReference type="Proteomes" id="UP001500556">
    <property type="component" value="Unassembled WGS sequence"/>
</dbReference>
<feature type="transmembrane region" description="Helical" evidence="1">
    <location>
        <begin position="120"/>
        <end position="140"/>
    </location>
</feature>
<proteinExistence type="predicted"/>
<evidence type="ECO:0008006" key="4">
    <source>
        <dbReference type="Google" id="ProtNLM"/>
    </source>
</evidence>
<evidence type="ECO:0000313" key="3">
    <source>
        <dbReference type="Proteomes" id="UP001500556"/>
    </source>
</evidence>
<feature type="transmembrane region" description="Helical" evidence="1">
    <location>
        <begin position="303"/>
        <end position="321"/>
    </location>
</feature>
<feature type="transmembrane region" description="Helical" evidence="1">
    <location>
        <begin position="366"/>
        <end position="390"/>
    </location>
</feature>
<comment type="caution">
    <text evidence="2">The sequence shown here is derived from an EMBL/GenBank/DDBJ whole genome shotgun (WGS) entry which is preliminary data.</text>
</comment>
<keyword evidence="1" id="KW-0472">Membrane</keyword>
<feature type="transmembrane region" description="Helical" evidence="1">
    <location>
        <begin position="93"/>
        <end position="114"/>
    </location>
</feature>